<evidence type="ECO:0000313" key="2">
    <source>
        <dbReference type="EMBL" id="TBN14458.1"/>
    </source>
</evidence>
<name>A0A4V2JAT0_9FLAO</name>
<evidence type="ECO:0000313" key="3">
    <source>
        <dbReference type="Proteomes" id="UP000292372"/>
    </source>
</evidence>
<reference evidence="2 3" key="1">
    <citation type="journal article" date="2015" name="Int. J. Syst. Evol. Microbiol.">
        <title>Hyunsoonleella pacifica sp. nov., isolated from seawater of South Pacific Gyre.</title>
        <authorList>
            <person name="Gao X."/>
            <person name="Zhang Z."/>
            <person name="Dai X."/>
            <person name="Zhang X.H."/>
        </authorList>
    </citation>
    <scope>NUCLEOTIDE SEQUENCE [LARGE SCALE GENOMIC DNA]</scope>
    <source>
        <strain evidence="2 3">SW033</strain>
    </source>
</reference>
<proteinExistence type="predicted"/>
<dbReference type="RefSeq" id="WP_130937579.1">
    <property type="nucleotide sequence ID" value="NZ_BMEE01000002.1"/>
</dbReference>
<keyword evidence="1" id="KW-1133">Transmembrane helix</keyword>
<evidence type="ECO:0000256" key="1">
    <source>
        <dbReference type="SAM" id="Phobius"/>
    </source>
</evidence>
<accession>A0A4V2JAT0</accession>
<dbReference type="EMBL" id="SIRS01000005">
    <property type="protein sequence ID" value="TBN14458.1"/>
    <property type="molecule type" value="Genomic_DNA"/>
</dbReference>
<gene>
    <name evidence="2" type="ORF">EYD46_12865</name>
</gene>
<feature type="transmembrane region" description="Helical" evidence="1">
    <location>
        <begin position="7"/>
        <end position="23"/>
    </location>
</feature>
<comment type="caution">
    <text evidence="2">The sequence shown here is derived from an EMBL/GenBank/DDBJ whole genome shotgun (WGS) entry which is preliminary data.</text>
</comment>
<dbReference type="Proteomes" id="UP000292372">
    <property type="component" value="Unassembled WGS sequence"/>
</dbReference>
<keyword evidence="3" id="KW-1185">Reference proteome</keyword>
<feature type="transmembrane region" description="Helical" evidence="1">
    <location>
        <begin position="118"/>
        <end position="137"/>
    </location>
</feature>
<keyword evidence="1" id="KW-0812">Transmembrane</keyword>
<organism evidence="2 3">
    <name type="scientific">Hyunsoonleella pacifica</name>
    <dbReference type="NCBI Taxonomy" id="1080224"/>
    <lineage>
        <taxon>Bacteria</taxon>
        <taxon>Pseudomonadati</taxon>
        <taxon>Bacteroidota</taxon>
        <taxon>Flavobacteriia</taxon>
        <taxon>Flavobacteriales</taxon>
        <taxon>Flavobacteriaceae</taxon>
    </lineage>
</organism>
<dbReference type="OrthoDB" id="982493at2"/>
<dbReference type="NCBIfam" id="TIGR04127">
    <property type="entry name" value="flavo_near_exo"/>
    <property type="match status" value="1"/>
</dbReference>
<dbReference type="AlphaFoldDB" id="A0A4V2JAT0"/>
<keyword evidence="1" id="KW-0472">Membrane</keyword>
<feature type="transmembrane region" description="Helical" evidence="1">
    <location>
        <begin position="53"/>
        <end position="75"/>
    </location>
</feature>
<feature type="transmembrane region" description="Helical" evidence="1">
    <location>
        <begin position="87"/>
        <end position="106"/>
    </location>
</feature>
<protein>
    <submittedName>
        <fullName evidence="2">Exosortase F system-associated protein</fullName>
    </submittedName>
</protein>
<dbReference type="InterPro" id="IPR026414">
    <property type="entry name" value="ExosoTase_F-assoc_memb"/>
</dbReference>
<sequence length="143" mass="17143">MSKPLKYILLIVLFALLILIRFFEDTLFYDPYLTFFQNDYLYLDSPRREVFKLVAFTTLRYVLNSIISLGILFVIFRDASTLKFSSIIFGIAYVVLIVLFLFFISNPKQEDYYLFFNIRRFLIQPIILILLLPAFYYHKIKES</sequence>